<evidence type="ECO:0000313" key="9">
    <source>
        <dbReference type="Proteomes" id="UP000551616"/>
    </source>
</evidence>
<feature type="transmembrane region" description="Helical" evidence="6">
    <location>
        <begin position="375"/>
        <end position="394"/>
    </location>
</feature>
<keyword evidence="9" id="KW-1185">Reference proteome</keyword>
<evidence type="ECO:0000256" key="5">
    <source>
        <dbReference type="ARBA" id="ARBA00023136"/>
    </source>
</evidence>
<feature type="domain" description="Metallo-beta-lactamase" evidence="7">
    <location>
        <begin position="585"/>
        <end position="786"/>
    </location>
</feature>
<evidence type="ECO:0000256" key="3">
    <source>
        <dbReference type="ARBA" id="ARBA00022692"/>
    </source>
</evidence>
<feature type="transmembrane region" description="Helical" evidence="6">
    <location>
        <begin position="306"/>
        <end position="324"/>
    </location>
</feature>
<dbReference type="InterPro" id="IPR004477">
    <property type="entry name" value="ComEC_N"/>
</dbReference>
<feature type="transmembrane region" description="Helical" evidence="6">
    <location>
        <begin position="423"/>
        <end position="446"/>
    </location>
</feature>
<protein>
    <submittedName>
        <fullName evidence="8">ComE operon protein 3</fullName>
    </submittedName>
</protein>
<sequence length="829" mass="91461">MVPKQTSQANHQRTIYRPLVLLAPALTLGVIGDAALDFSMTLWLGAFASLMVLWGLLWWKRQERHASVCLLLVVAVFGGMLHHAHWNLYRSTELSCGLSPDKQPVALQGTVTDYPRFLPAKPPSSAFEFELANQWKVPFRIHQIRSGATWEAASGHTEIYVSGDTIDVHPGESILVFAQASCSEGALNPGEFDFANWARGKRRRTFLRSGFSECLQAIGTAEQPSRWNPIREARHYVSRELAAAIPPGLDGLAETIFLGRRERLSDATDEAFRQTGTVHLLALSGLHLGILALFAYWLLRFLPGPGWLPAVCLLLMTLGYVILVDARPPIVRASILVASFCVAMILFRRQVFWNSLAAAWIIVICWNPTEIFQAGTQLSFVAVASLAWLSGFLATRKKIDPLQKLIEESRPWPVKCTRVAARWLGGMFVASLVVWLVTLPLVLFHFHAASPWTIVLSPILIIPMGFALGGTLLLLAASIAVPIATPILSWLVSWPLWMMQETVSWTQQHAGLTFWSAGPPAWWVIGFYTVAAIVAWQMLTRRFPIRWSVAVVALWLMVGFVWGTLQAIESATRDDLVCTFVSVGHGTCVLVELPEGRHLLYDCGRLGSPKRACQSLSAVLWSKGIEHLDAVIISHDDADHYNGLPEVLERFSVGAVYCSDLMEKIPSDLVSSLLADINGRGIPLRTLSAGRTLQAHPSVGMTILHPTRKGVLGRDNANSIVLLIEYRGRRILLPGDLESPGTEGVIVERPIDCDIVMAPHHGSRHSHAESFYQWCQPEWIVVSSGSREIGGPENAQPGEPVWLNTAASGMIQIRLTAEGGAPQVNTWKK</sequence>
<gene>
    <name evidence="8" type="primary">comEC</name>
    <name evidence="8" type="ORF">HOV93_29610</name>
</gene>
<feature type="transmembrane region" description="Helical" evidence="6">
    <location>
        <begin position="42"/>
        <end position="59"/>
    </location>
</feature>
<dbReference type="InterPro" id="IPR036866">
    <property type="entry name" value="RibonucZ/Hydroxyglut_hydro"/>
</dbReference>
<organism evidence="8 9">
    <name type="scientific">Bremerella alba</name>
    <dbReference type="NCBI Taxonomy" id="980252"/>
    <lineage>
        <taxon>Bacteria</taxon>
        <taxon>Pseudomonadati</taxon>
        <taxon>Planctomycetota</taxon>
        <taxon>Planctomycetia</taxon>
        <taxon>Pirellulales</taxon>
        <taxon>Pirellulaceae</taxon>
        <taxon>Bremerella</taxon>
    </lineage>
</organism>
<dbReference type="Pfam" id="PF03772">
    <property type="entry name" value="Competence"/>
    <property type="match status" value="1"/>
</dbReference>
<dbReference type="Pfam" id="PF13567">
    <property type="entry name" value="DUF4131"/>
    <property type="match status" value="1"/>
</dbReference>
<keyword evidence="5 6" id="KW-0472">Membrane</keyword>
<dbReference type="Pfam" id="PF00753">
    <property type="entry name" value="Lactamase_B"/>
    <property type="match status" value="1"/>
</dbReference>
<dbReference type="Proteomes" id="UP000551616">
    <property type="component" value="Unassembled WGS sequence"/>
</dbReference>
<evidence type="ECO:0000313" key="8">
    <source>
        <dbReference type="EMBL" id="MBA2115776.1"/>
    </source>
</evidence>
<feature type="transmembrane region" description="Helical" evidence="6">
    <location>
        <begin position="483"/>
        <end position="500"/>
    </location>
</feature>
<dbReference type="PANTHER" id="PTHR30619">
    <property type="entry name" value="DNA INTERNALIZATION/COMPETENCE PROTEIN COMEC/REC2"/>
    <property type="match status" value="1"/>
</dbReference>
<feature type="transmembrane region" description="Helical" evidence="6">
    <location>
        <begin position="15"/>
        <end position="36"/>
    </location>
</feature>
<dbReference type="InterPro" id="IPR052159">
    <property type="entry name" value="Competence_DNA_uptake"/>
</dbReference>
<keyword evidence="4 6" id="KW-1133">Transmembrane helix</keyword>
<dbReference type="SMART" id="SM00849">
    <property type="entry name" value="Lactamase_B"/>
    <property type="match status" value="1"/>
</dbReference>
<feature type="transmembrane region" description="Helical" evidence="6">
    <location>
        <begin position="520"/>
        <end position="540"/>
    </location>
</feature>
<dbReference type="SUPFAM" id="SSF56281">
    <property type="entry name" value="Metallo-hydrolase/oxidoreductase"/>
    <property type="match status" value="1"/>
</dbReference>
<feature type="transmembrane region" description="Helical" evidence="6">
    <location>
        <begin position="452"/>
        <end position="476"/>
    </location>
</feature>
<dbReference type="RefSeq" id="WP_207397214.1">
    <property type="nucleotide sequence ID" value="NZ_JABRWO010000008.1"/>
</dbReference>
<evidence type="ECO:0000256" key="2">
    <source>
        <dbReference type="ARBA" id="ARBA00022475"/>
    </source>
</evidence>
<feature type="transmembrane region" description="Helical" evidence="6">
    <location>
        <begin position="547"/>
        <end position="565"/>
    </location>
</feature>
<evidence type="ECO:0000256" key="4">
    <source>
        <dbReference type="ARBA" id="ARBA00022989"/>
    </source>
</evidence>
<accession>A0A7V9A876</accession>
<name>A0A7V9A876_9BACT</name>
<proteinExistence type="predicted"/>
<dbReference type="Gene3D" id="3.60.15.10">
    <property type="entry name" value="Ribonuclease Z/Hydroxyacylglutathione hydrolase-like"/>
    <property type="match status" value="1"/>
</dbReference>
<feature type="transmembrane region" description="Helical" evidence="6">
    <location>
        <begin position="278"/>
        <end position="299"/>
    </location>
</feature>
<reference evidence="8 9" key="1">
    <citation type="submission" date="2020-05" db="EMBL/GenBank/DDBJ databases">
        <title>Bremerella alba sp. nov., a novel planctomycete isolated from the surface of the macroalga Fucus spiralis.</title>
        <authorList>
            <person name="Godinho O."/>
            <person name="Botelho R."/>
            <person name="Albuquerque L."/>
            <person name="Wiegand S."/>
            <person name="Da Costa M.S."/>
            <person name="Lobo-Da-Cunha A."/>
            <person name="Jogler C."/>
            <person name="Lage O.M."/>
        </authorList>
    </citation>
    <scope>NUCLEOTIDE SEQUENCE [LARGE SCALE GENOMIC DNA]</scope>
    <source>
        <strain evidence="8 9">FF15</strain>
    </source>
</reference>
<dbReference type="CDD" id="cd07731">
    <property type="entry name" value="ComA-like_MBL-fold"/>
    <property type="match status" value="1"/>
</dbReference>
<evidence type="ECO:0000256" key="1">
    <source>
        <dbReference type="ARBA" id="ARBA00004651"/>
    </source>
</evidence>
<feature type="transmembrane region" description="Helical" evidence="6">
    <location>
        <begin position="330"/>
        <end position="347"/>
    </location>
</feature>
<dbReference type="EMBL" id="JABRWO010000008">
    <property type="protein sequence ID" value="MBA2115776.1"/>
    <property type="molecule type" value="Genomic_DNA"/>
</dbReference>
<dbReference type="InterPro" id="IPR025405">
    <property type="entry name" value="DUF4131"/>
</dbReference>
<dbReference type="InterPro" id="IPR035681">
    <property type="entry name" value="ComA-like_MBL"/>
</dbReference>
<evidence type="ECO:0000259" key="7">
    <source>
        <dbReference type="SMART" id="SM00849"/>
    </source>
</evidence>
<dbReference type="AlphaFoldDB" id="A0A7V9A876"/>
<dbReference type="PANTHER" id="PTHR30619:SF1">
    <property type="entry name" value="RECOMBINATION PROTEIN 2"/>
    <property type="match status" value="1"/>
</dbReference>
<comment type="subcellular location">
    <subcellularLocation>
        <location evidence="1">Cell membrane</location>
        <topology evidence="1">Multi-pass membrane protein</topology>
    </subcellularLocation>
</comment>
<dbReference type="InterPro" id="IPR001279">
    <property type="entry name" value="Metallo-B-lactamas"/>
</dbReference>
<dbReference type="GO" id="GO:0005886">
    <property type="term" value="C:plasma membrane"/>
    <property type="evidence" value="ECO:0007669"/>
    <property type="project" value="UniProtKB-SubCell"/>
</dbReference>
<keyword evidence="2" id="KW-1003">Cell membrane</keyword>
<evidence type="ECO:0000256" key="6">
    <source>
        <dbReference type="SAM" id="Phobius"/>
    </source>
</evidence>
<keyword evidence="3 6" id="KW-0812">Transmembrane</keyword>
<dbReference type="NCBIfam" id="TIGR00360">
    <property type="entry name" value="ComEC_N-term"/>
    <property type="match status" value="1"/>
</dbReference>
<comment type="caution">
    <text evidence="8">The sequence shown here is derived from an EMBL/GenBank/DDBJ whole genome shotgun (WGS) entry which is preliminary data.</text>
</comment>